<dbReference type="InterPro" id="IPR038614">
    <property type="entry name" value="GK_N_sf"/>
</dbReference>
<dbReference type="STRING" id="1548547.BA177_16640"/>
<dbReference type="PANTHER" id="PTHR12227:SF0">
    <property type="entry name" value="GLYCERATE KINASE"/>
    <property type="match status" value="1"/>
</dbReference>
<dbReference type="InterPro" id="IPR025286">
    <property type="entry name" value="MOFRL_assoc_dom"/>
</dbReference>
<gene>
    <name evidence="3" type="ORF">BA177_16640</name>
</gene>
<sequence length="438" mass="45590">MSVPAACTEAAGGDRERVLLRELFDVAISAVSAELTLPPHLPDEPSGRTVLLAVGKAAAAMADTVAQRWHGPMSGLAVTRYGHGIDHPVCNPAIEIIEAGHPIPDENSMLGARRALELVQGLSADDLVLVLVSGGGSSLWSLPLDSVGMAMKRDITAQLLQSSASINELNTVRKWLSRIKGGQLAAAAAPARVETLIISDVVNNDPSLIASGPTVPRKESFDDFLRVLTRYKLQLPRSVLDDIERNGMAASRGGNHAGQCKIIAEPSNALAAAADRAAALGYQVHDLGDAIEGEARLAAVEHAKLAKTLAQTGRPAIILSGGEVTVNVVNKAGVGGPNTEFLLALAIELHGAADIYALACDTDGYDGVGNNAGAIITPSTLQRAKRLNLDAGKALAGNDSGTFFDALGDLVITGATRTNVSDFRAIVVCPIQQEQKAK</sequence>
<keyword evidence="4" id="KW-1185">Reference proteome</keyword>
<evidence type="ECO:0000259" key="2">
    <source>
        <dbReference type="Pfam" id="PF13660"/>
    </source>
</evidence>
<accession>A0A193LJA7</accession>
<protein>
    <recommendedName>
        <fullName evidence="5">Hydroxypyruvate reductase</fullName>
    </recommendedName>
</protein>
<dbReference type="RefSeq" id="WP_068618066.1">
    <property type="nucleotide sequence ID" value="NZ_CP016268.1"/>
</dbReference>
<dbReference type="Pfam" id="PF05161">
    <property type="entry name" value="MOFRL"/>
    <property type="match status" value="1"/>
</dbReference>
<proteinExistence type="predicted"/>
<dbReference type="Pfam" id="PF13660">
    <property type="entry name" value="DUF4147"/>
    <property type="match status" value="1"/>
</dbReference>
<dbReference type="InterPro" id="IPR007835">
    <property type="entry name" value="MOFRL"/>
</dbReference>
<feature type="domain" description="MOFRL-associated" evidence="2">
    <location>
        <begin position="20"/>
        <end position="241"/>
    </location>
</feature>
<evidence type="ECO:0000313" key="4">
    <source>
        <dbReference type="Proteomes" id="UP000092695"/>
    </source>
</evidence>
<dbReference type="EMBL" id="CP016268">
    <property type="protein sequence ID" value="ANO52592.1"/>
    <property type="molecule type" value="Genomic_DNA"/>
</dbReference>
<dbReference type="GO" id="GO:0008887">
    <property type="term" value="F:glycerate kinase activity"/>
    <property type="evidence" value="ECO:0007669"/>
    <property type="project" value="InterPro"/>
</dbReference>
<feature type="domain" description="MOFRL" evidence="1">
    <location>
        <begin position="317"/>
        <end position="422"/>
    </location>
</feature>
<dbReference type="GO" id="GO:0005737">
    <property type="term" value="C:cytoplasm"/>
    <property type="evidence" value="ECO:0007669"/>
    <property type="project" value="TreeGrafter"/>
</dbReference>
<dbReference type="InterPro" id="IPR039760">
    <property type="entry name" value="MOFRL_protein"/>
</dbReference>
<dbReference type="KEGG" id="woc:BA177_16640"/>
<evidence type="ECO:0008006" key="5">
    <source>
        <dbReference type="Google" id="ProtNLM"/>
    </source>
</evidence>
<dbReference type="Gene3D" id="3.40.1480.10">
    <property type="entry name" value="MOFRL domain"/>
    <property type="match status" value="1"/>
</dbReference>
<dbReference type="SUPFAM" id="SSF82544">
    <property type="entry name" value="GckA/TtuD-like"/>
    <property type="match status" value="1"/>
</dbReference>
<dbReference type="Proteomes" id="UP000092695">
    <property type="component" value="Chromosome"/>
</dbReference>
<evidence type="ECO:0000259" key="1">
    <source>
        <dbReference type="Pfam" id="PF05161"/>
    </source>
</evidence>
<evidence type="ECO:0000313" key="3">
    <source>
        <dbReference type="EMBL" id="ANO52592.1"/>
    </source>
</evidence>
<dbReference type="AlphaFoldDB" id="A0A193LJA7"/>
<dbReference type="InterPro" id="IPR037035">
    <property type="entry name" value="GK-like_C_sf"/>
</dbReference>
<name>A0A193LJA7_9GAMM</name>
<dbReference type="Gene3D" id="3.40.50.10180">
    <property type="entry name" value="Glycerate kinase, MOFRL-like N-terminal domain"/>
    <property type="match status" value="1"/>
</dbReference>
<dbReference type="PANTHER" id="PTHR12227">
    <property type="entry name" value="GLYCERATE KINASE"/>
    <property type="match status" value="1"/>
</dbReference>
<organism evidence="3 4">
    <name type="scientific">Woeseia oceani</name>
    <dbReference type="NCBI Taxonomy" id="1548547"/>
    <lineage>
        <taxon>Bacteria</taxon>
        <taxon>Pseudomonadati</taxon>
        <taxon>Pseudomonadota</taxon>
        <taxon>Gammaproteobacteria</taxon>
        <taxon>Woeseiales</taxon>
        <taxon>Woeseiaceae</taxon>
        <taxon>Woeseia</taxon>
    </lineage>
</organism>
<reference evidence="3 4" key="1">
    <citation type="submission" date="2016-06" db="EMBL/GenBank/DDBJ databases">
        <title>Complete genome sequence of a deep-branching marine Gamma Proteobacterium Woeseia oceani type strain XK5.</title>
        <authorList>
            <person name="Mu D."/>
            <person name="Du Z."/>
        </authorList>
    </citation>
    <scope>NUCLEOTIDE SEQUENCE [LARGE SCALE GENOMIC DNA]</scope>
    <source>
        <strain evidence="3 4">XK5</strain>
    </source>
</reference>
<dbReference type="OrthoDB" id="9766552at2"/>